<keyword evidence="2" id="KW-0413">Isomerase</keyword>
<dbReference type="PANTHER" id="PTHR48228">
    <property type="entry name" value="SUCCINYL-COA--D-CITRAMALATE COA-TRANSFERASE"/>
    <property type="match status" value="1"/>
</dbReference>
<dbReference type="RefSeq" id="WP_122192882.1">
    <property type="nucleotide sequence ID" value="NZ_JBHSKC010000008.1"/>
</dbReference>
<dbReference type="Gene3D" id="3.30.1540.10">
    <property type="entry name" value="formyl-coa transferase, domain 3"/>
    <property type="match status" value="1"/>
</dbReference>
<dbReference type="InterPro" id="IPR003673">
    <property type="entry name" value="CoA-Trfase_fam_III"/>
</dbReference>
<proteinExistence type="predicted"/>
<keyword evidence="3" id="KW-1185">Reference proteome</keyword>
<accession>A0A3M2MCY0</accession>
<dbReference type="Proteomes" id="UP000282674">
    <property type="component" value="Unassembled WGS sequence"/>
</dbReference>
<evidence type="ECO:0000313" key="3">
    <source>
        <dbReference type="Proteomes" id="UP000282674"/>
    </source>
</evidence>
<evidence type="ECO:0000256" key="1">
    <source>
        <dbReference type="SAM" id="MobiDB-lite"/>
    </source>
</evidence>
<comment type="caution">
    <text evidence="2">The sequence shown here is derived from an EMBL/GenBank/DDBJ whole genome shotgun (WGS) entry which is preliminary data.</text>
</comment>
<dbReference type="Gene3D" id="3.40.50.10540">
    <property type="entry name" value="Crotonobetainyl-coa:carnitine coa-transferase, domain 1"/>
    <property type="match status" value="1"/>
</dbReference>
<dbReference type="Pfam" id="PF02515">
    <property type="entry name" value="CoA_transf_3"/>
    <property type="match status" value="1"/>
</dbReference>
<dbReference type="EMBL" id="RFFG01000004">
    <property type="protein sequence ID" value="RMI47316.1"/>
    <property type="molecule type" value="Genomic_DNA"/>
</dbReference>
<sequence length="393" mass="41082">MLEGLRIVEISSFVAAPLGGMTLAQLGADVVRVDPLGGAADTARWPLAPSGTSLLWTGMNKGKRSITVDLRSDEGRDVVARLAADAGIVLTNTAGRGGPTYETLREARPDVIVLQVEGHPDGTAAVDYTVNAEIGFPLVTGPPDHAAPVSHVLPAWDVACGLYAAVGILAAERRRSRTGEGAHIRLPLYDVALATAGNLGLLAEAQFGVERERVGNHLYGGFGRDFALADGGRVMVVALTGRHFADLCEATGTAGTVGELARLLRADFSVDGDRYRHREALAALLAPWFAGRTLPEVEDALKAGSVLWAPYRRFTDLDLAASALMDEIDQPGVGRIRAPASPLNTGPPDTGFTDTGTGRRAAVPAPELGEHTDEILSGLGLSPADLRAKGVVA</sequence>
<reference evidence="2 3" key="1">
    <citation type="submission" date="2018-10" db="EMBL/GenBank/DDBJ databases">
        <title>Isolation from soil.</title>
        <authorList>
            <person name="Hu J."/>
        </authorList>
    </citation>
    <scope>NUCLEOTIDE SEQUENCE [LARGE SCALE GENOMIC DNA]</scope>
    <source>
        <strain evidence="2 3">NEAU-Ht49</strain>
    </source>
</reference>
<dbReference type="SUPFAM" id="SSF89796">
    <property type="entry name" value="CoA-transferase family III (CaiB/BaiF)"/>
    <property type="match status" value="1"/>
</dbReference>
<dbReference type="OrthoDB" id="4251672at2"/>
<organism evidence="2 3">
    <name type="scientific">Actinomadura harenae</name>
    <dbReference type="NCBI Taxonomy" id="2483351"/>
    <lineage>
        <taxon>Bacteria</taxon>
        <taxon>Bacillati</taxon>
        <taxon>Actinomycetota</taxon>
        <taxon>Actinomycetes</taxon>
        <taxon>Streptosporangiales</taxon>
        <taxon>Thermomonosporaceae</taxon>
        <taxon>Actinomadura</taxon>
    </lineage>
</organism>
<dbReference type="GO" id="GO:0016853">
    <property type="term" value="F:isomerase activity"/>
    <property type="evidence" value="ECO:0007669"/>
    <property type="project" value="UniProtKB-KW"/>
</dbReference>
<dbReference type="PANTHER" id="PTHR48228:SF5">
    <property type="entry name" value="ALPHA-METHYLACYL-COA RACEMASE"/>
    <property type="match status" value="1"/>
</dbReference>
<gene>
    <name evidence="2" type="ORF">EBO15_03785</name>
</gene>
<dbReference type="AlphaFoldDB" id="A0A3M2MCY0"/>
<dbReference type="InterPro" id="IPR050509">
    <property type="entry name" value="CoA-transferase_III"/>
</dbReference>
<dbReference type="InterPro" id="IPR023606">
    <property type="entry name" value="CoA-Trfase_III_dom_1_sf"/>
</dbReference>
<protein>
    <submittedName>
        <fullName evidence="2">2-methylfumaryl-CoA isomerase</fullName>
    </submittedName>
</protein>
<feature type="region of interest" description="Disordered" evidence="1">
    <location>
        <begin position="335"/>
        <end position="362"/>
    </location>
</feature>
<dbReference type="InterPro" id="IPR044855">
    <property type="entry name" value="CoA-Trfase_III_dom3_sf"/>
</dbReference>
<name>A0A3M2MCY0_9ACTN</name>
<feature type="compositionally biased region" description="Low complexity" evidence="1">
    <location>
        <begin position="346"/>
        <end position="358"/>
    </location>
</feature>
<evidence type="ECO:0000313" key="2">
    <source>
        <dbReference type="EMBL" id="RMI47316.1"/>
    </source>
</evidence>